<gene>
    <name evidence="1" type="ORF">g.14302</name>
</gene>
<organism evidence="1">
    <name type="scientific">Sipha flava</name>
    <name type="common">yellow sugarcane aphid</name>
    <dbReference type="NCBI Taxonomy" id="143950"/>
    <lineage>
        <taxon>Eukaryota</taxon>
        <taxon>Metazoa</taxon>
        <taxon>Ecdysozoa</taxon>
        <taxon>Arthropoda</taxon>
        <taxon>Hexapoda</taxon>
        <taxon>Insecta</taxon>
        <taxon>Pterygota</taxon>
        <taxon>Neoptera</taxon>
        <taxon>Paraneoptera</taxon>
        <taxon>Hemiptera</taxon>
        <taxon>Sternorrhyncha</taxon>
        <taxon>Aphidomorpha</taxon>
        <taxon>Aphidoidea</taxon>
        <taxon>Aphididae</taxon>
        <taxon>Sipha</taxon>
    </lineage>
</organism>
<reference evidence="1" key="1">
    <citation type="submission" date="2018-04" db="EMBL/GenBank/DDBJ databases">
        <title>Transcriptome assembly of Sipha flava.</title>
        <authorList>
            <person name="Scully E.D."/>
            <person name="Geib S.M."/>
            <person name="Palmer N.A."/>
            <person name="Koch K."/>
            <person name="Bradshaw J."/>
            <person name="Heng-Moss T."/>
            <person name="Sarath G."/>
        </authorList>
    </citation>
    <scope>NUCLEOTIDE SEQUENCE</scope>
</reference>
<proteinExistence type="predicted"/>
<dbReference type="AlphaFoldDB" id="A0A2S2Q191"/>
<accession>A0A2S2Q191</accession>
<sequence>MRHAIFEKIAKENGAHVQTLKSCSITRWTYCAEAVNAIKYNYGVILQALKAINVKCSIPEMRAKGQGLLHQLQTFNFIFCLHIMQVILQLVLKVSFALQTPNLELLIAVMMINSNTQSLISLRND</sequence>
<dbReference type="EMBL" id="GGMS01002342">
    <property type="protein sequence ID" value="MBY71545.1"/>
    <property type="molecule type" value="Transcribed_RNA"/>
</dbReference>
<evidence type="ECO:0000313" key="1">
    <source>
        <dbReference type="EMBL" id="MBY71545.1"/>
    </source>
</evidence>
<name>A0A2S2Q191_9HEMI</name>
<protein>
    <submittedName>
        <fullName evidence="1">Uncharacterized protein</fullName>
    </submittedName>
</protein>